<dbReference type="InterPro" id="IPR003692">
    <property type="entry name" value="Hydantoinase_B"/>
</dbReference>
<dbReference type="PANTHER" id="PTHR11365">
    <property type="entry name" value="5-OXOPROLINASE RELATED"/>
    <property type="match status" value="1"/>
</dbReference>
<evidence type="ECO:0000313" key="2">
    <source>
        <dbReference type="EMBL" id="MEX0427223.1"/>
    </source>
</evidence>
<keyword evidence="3" id="KW-1185">Reference proteome</keyword>
<dbReference type="Proteomes" id="UP001556631">
    <property type="component" value="Unassembled WGS sequence"/>
</dbReference>
<sequence>MTASATTVAAPVDPITYEVVRHRLLAVVAQQSAVLKNVSGSPLVFEANDCNTGVYLPDGQIAAMGPHIVFHSGSMELVVGNIIEQFENDGGIDEGDIFITNDPYSGALHLPDVTMVEPVIVDGERIGWVGSCCHVLDIGGMTPSSWCPDATENVQEGLILPPTKLVERGRTRSDVWNLILSASRLAPNLGLDLKAMIAANTHARKGMLRLVDRYGVDVVKAVMATMLDKSETATRERLRALPDGVFQARNYFDTDGKNPGLHRVEVELTKRDDTLVFDYSKSAEQVPSIVNCTIAGLRGGVFASVLPVIAPDIPWNSGVMRAIEIEAPEGLIVNCAKPAPCGSATVGGAYMVKNTAHAAVSTLAGTDDVSRSDAMAESTGAIQVLHIGGVNQYGVGFGGALTEALCGGGGATPEADGADFVGPHEILSYQFNNVEGEEVAFPLLWLRREFNTDSGGAGRRHGGTSLSAAWTVHDAGFVHGVHMAHSMSMPASTGLHGGLPGSTHAVTVVRGTDVNEALAAGRAVTGSADLEGEVTVFDTNPGEQMFFPGDVMDWSFHGGGGWGDALDADPEGIAADVREGRVSEAGALRHYGVVLADGEVDEAATTATRADLRRRRTEWNRTVVEEFAPVSGEARVVGDKLRIVADHFACECGRTLSPAGADWKQYAGRTALTADQLGEKVRLHADLVADAYACPGCGGLLCVEIRRRDDEPLRAIALA</sequence>
<dbReference type="InterPro" id="IPR045079">
    <property type="entry name" value="Oxoprolinase-like"/>
</dbReference>
<accession>A0ABV3SWB0</accession>
<gene>
    <name evidence="2" type="ORF">AB3X52_06280</name>
</gene>
<feature type="domain" description="Hydantoinase B/oxoprolinase" evidence="1">
    <location>
        <begin position="13"/>
        <end position="564"/>
    </location>
</feature>
<organism evidence="2 3">
    <name type="scientific">Nocardioides eburneus</name>
    <dbReference type="NCBI Taxonomy" id="3231482"/>
    <lineage>
        <taxon>Bacteria</taxon>
        <taxon>Bacillati</taxon>
        <taxon>Actinomycetota</taxon>
        <taxon>Actinomycetes</taxon>
        <taxon>Propionibacteriales</taxon>
        <taxon>Nocardioidaceae</taxon>
        <taxon>Nocardioides</taxon>
    </lineage>
</organism>
<proteinExistence type="predicted"/>
<evidence type="ECO:0000313" key="3">
    <source>
        <dbReference type="Proteomes" id="UP001556631"/>
    </source>
</evidence>
<evidence type="ECO:0000259" key="1">
    <source>
        <dbReference type="Pfam" id="PF02538"/>
    </source>
</evidence>
<reference evidence="2 3" key="1">
    <citation type="submission" date="2024-07" db="EMBL/GenBank/DDBJ databases">
        <authorList>
            <person name="Lee S."/>
            <person name="Kang M."/>
        </authorList>
    </citation>
    <scope>NUCLEOTIDE SEQUENCE [LARGE SCALE GENOMIC DNA]</scope>
    <source>
        <strain evidence="2 3">DS6</strain>
    </source>
</reference>
<dbReference type="Pfam" id="PF02538">
    <property type="entry name" value="Hydantoinase_B"/>
    <property type="match status" value="1"/>
</dbReference>
<name>A0ABV3SWB0_9ACTN</name>
<comment type="caution">
    <text evidence="2">The sequence shown here is derived from an EMBL/GenBank/DDBJ whole genome shotgun (WGS) entry which is preliminary data.</text>
</comment>
<dbReference type="PANTHER" id="PTHR11365:SF23">
    <property type="entry name" value="HYPOTHETICAL 5-OXOPROLINASE (EUROFUNG)-RELATED"/>
    <property type="match status" value="1"/>
</dbReference>
<dbReference type="RefSeq" id="WP_367992398.1">
    <property type="nucleotide sequence ID" value="NZ_JBFPJR010000008.1"/>
</dbReference>
<dbReference type="EMBL" id="JBFPJR010000008">
    <property type="protein sequence ID" value="MEX0427223.1"/>
    <property type="molecule type" value="Genomic_DNA"/>
</dbReference>
<protein>
    <submittedName>
        <fullName evidence="2">Hydantoinase B/oxoprolinase family protein</fullName>
    </submittedName>
</protein>